<evidence type="ECO:0000313" key="2">
    <source>
        <dbReference type="Proteomes" id="UP000010469"/>
    </source>
</evidence>
<dbReference type="GeneID" id="14211778"/>
<dbReference type="HOGENOM" id="CLU_1264524_0_0_2"/>
<dbReference type="KEGG" id="clg:Calag_0518"/>
<dbReference type="InParanoid" id="L0AAX8"/>
<organism evidence="1 2">
    <name type="scientific">Caldisphaera lagunensis (strain DSM 15908 / JCM 11604 / ANMR 0165 / IC-154)</name>
    <dbReference type="NCBI Taxonomy" id="1056495"/>
    <lineage>
        <taxon>Archaea</taxon>
        <taxon>Thermoproteota</taxon>
        <taxon>Thermoprotei</taxon>
        <taxon>Acidilobales</taxon>
        <taxon>Caldisphaeraceae</taxon>
        <taxon>Caldisphaera</taxon>
    </lineage>
</organism>
<reference evidence="2" key="1">
    <citation type="submission" date="2012-03" db="EMBL/GenBank/DDBJ databases">
        <title>Complete genome of Caldisphaera lagunensis DSM 15908.</title>
        <authorList>
            <person name="Lucas S."/>
            <person name="Copeland A."/>
            <person name="Lapidus A."/>
            <person name="Glavina del Rio T."/>
            <person name="Dalin E."/>
            <person name="Tice H."/>
            <person name="Bruce D."/>
            <person name="Goodwin L."/>
            <person name="Pitluck S."/>
            <person name="Peters L."/>
            <person name="Mikhailova N."/>
            <person name="Teshima H."/>
            <person name="Kyrpides N."/>
            <person name="Mavromatis K."/>
            <person name="Ivanova N."/>
            <person name="Brettin T."/>
            <person name="Detter J.C."/>
            <person name="Han C."/>
            <person name="Larimer F."/>
            <person name="Land M."/>
            <person name="Hauser L."/>
            <person name="Markowitz V."/>
            <person name="Cheng J.-F."/>
            <person name="Hugenholtz P."/>
            <person name="Woyke T."/>
            <person name="Wu D."/>
            <person name="Spring S."/>
            <person name="Schroeder M."/>
            <person name="Brambilla E."/>
            <person name="Klenk H.-P."/>
            <person name="Eisen J.A."/>
        </authorList>
    </citation>
    <scope>NUCLEOTIDE SEQUENCE [LARGE SCALE GENOMIC DNA]</scope>
    <source>
        <strain evidence="2">DSM 15908 / JCM 11604 / IC-154</strain>
    </source>
</reference>
<accession>L0AAX8</accession>
<dbReference type="EMBL" id="CP003378">
    <property type="protein sequence ID" value="AFZ70282.1"/>
    <property type="molecule type" value="Genomic_DNA"/>
</dbReference>
<dbReference type="Proteomes" id="UP000010469">
    <property type="component" value="Chromosome"/>
</dbReference>
<proteinExistence type="predicted"/>
<keyword evidence="2" id="KW-1185">Reference proteome</keyword>
<protein>
    <submittedName>
        <fullName evidence="1">Uncharacterized protein</fullName>
    </submittedName>
</protein>
<dbReference type="RefSeq" id="WP_015232180.1">
    <property type="nucleotide sequence ID" value="NC_019791.1"/>
</dbReference>
<name>L0AAX8_CALLD</name>
<sequence length="218" mass="24610">MSNLEVNRNIKLDELMSNIALITDKVVQIVLDLSNSLLIPTMNMFKTIANTLQSQDFISQNPALQENIKNLVKTQENLLNSLIGFSNYVSNVLSNLINNFMASFDQNSIITYFNKFINYVKEIISRVLGILKQIFNIQFLDALLKFVETFMNNLSSNINKISNSGGSISDMLKLMLDQDFIAFINIISPIAKALGQSMRSINIEKQENNQKVSDNSKS</sequence>
<gene>
    <name evidence="1" type="ordered locus">Calag_0518</name>
</gene>
<dbReference type="AlphaFoldDB" id="L0AAX8"/>
<evidence type="ECO:0000313" key="1">
    <source>
        <dbReference type="EMBL" id="AFZ70282.1"/>
    </source>
</evidence>